<evidence type="ECO:0000256" key="1">
    <source>
        <dbReference type="SAM" id="MobiDB-lite"/>
    </source>
</evidence>
<comment type="caution">
    <text evidence="2">The sequence shown here is derived from an EMBL/GenBank/DDBJ whole genome shotgun (WGS) entry which is preliminary data.</text>
</comment>
<dbReference type="EMBL" id="JABCJD010000010">
    <property type="protein sequence ID" value="NVO29133.1"/>
    <property type="molecule type" value="Genomic_DNA"/>
</dbReference>
<dbReference type="RefSeq" id="WP_176855813.1">
    <property type="nucleotide sequence ID" value="NZ_JABCJD010000010.1"/>
</dbReference>
<dbReference type="Proteomes" id="UP000523601">
    <property type="component" value="Unassembled WGS sequence"/>
</dbReference>
<protein>
    <submittedName>
        <fullName evidence="2">Uncharacterized protein</fullName>
    </submittedName>
</protein>
<keyword evidence="3" id="KW-1185">Reference proteome</keyword>
<sequence length="90" mass="10085">MNEKHDKSLDMVWIHANKHCVSYRLCDPAAGLSIEQMRHVSSLLLDLFEREAEKMKAAKKEKASVPGPSGDPGNPAHSSSVRRFQQSVLR</sequence>
<name>A0ABX2PIB1_9RHOB</name>
<feature type="region of interest" description="Disordered" evidence="1">
    <location>
        <begin position="56"/>
        <end position="90"/>
    </location>
</feature>
<evidence type="ECO:0000313" key="2">
    <source>
        <dbReference type="EMBL" id="NVO29133.1"/>
    </source>
</evidence>
<gene>
    <name evidence="2" type="ORF">HJ526_17040</name>
</gene>
<evidence type="ECO:0000313" key="3">
    <source>
        <dbReference type="Proteomes" id="UP000523601"/>
    </source>
</evidence>
<accession>A0ABX2PIB1</accession>
<reference evidence="2 3" key="1">
    <citation type="submission" date="2020-04" db="EMBL/GenBank/DDBJ databases">
        <title>Donghicola sp., a member of the Rhodobacteraceae family isolated from mangrove forest in Thailand.</title>
        <authorList>
            <person name="Charoenyingcharoen P."/>
            <person name="Yukphan P."/>
        </authorList>
    </citation>
    <scope>NUCLEOTIDE SEQUENCE [LARGE SCALE GENOMIC DNA]</scope>
    <source>
        <strain evidence="2 3">C2-DW-16</strain>
    </source>
</reference>
<proteinExistence type="predicted"/>
<feature type="compositionally biased region" description="Polar residues" evidence="1">
    <location>
        <begin position="76"/>
        <end position="90"/>
    </location>
</feature>
<organism evidence="2 3">
    <name type="scientific">Donghicola mangrovi</name>
    <dbReference type="NCBI Taxonomy" id="2729614"/>
    <lineage>
        <taxon>Bacteria</taxon>
        <taxon>Pseudomonadati</taxon>
        <taxon>Pseudomonadota</taxon>
        <taxon>Alphaproteobacteria</taxon>
        <taxon>Rhodobacterales</taxon>
        <taxon>Roseobacteraceae</taxon>
        <taxon>Donghicola</taxon>
    </lineage>
</organism>